<name>A0A067D3E9_CITSI</name>
<dbReference type="PANTHER" id="PTHR12601:SF45">
    <property type="entry name" value="PROTEIN REDUCED CHLOROPLAST COVERAGE 3"/>
    <property type="match status" value="1"/>
</dbReference>
<dbReference type="InterPro" id="IPR033646">
    <property type="entry name" value="CLU-central"/>
</dbReference>
<evidence type="ECO:0000313" key="2">
    <source>
        <dbReference type="EMBL" id="KDO37323.1"/>
    </source>
</evidence>
<dbReference type="Pfam" id="PF12807">
    <property type="entry name" value="eIF3_p135"/>
    <property type="match status" value="1"/>
</dbReference>
<sequence>MVTQAFKHVLNGVIASVDYLSDLSAAIASSLNFLFGCCEMEDEQSWNEDHILRLQWLRTFLGRRFGWSLKDEFQHLRKISILRGLCHKVGLELVPRDYDMDCPNPFTRDDIVSMVPVCKHVGCTSADGRTLLESSKIALDKGKLEDAVNYGTKVITHSIYM</sequence>
<dbReference type="Proteomes" id="UP000027120">
    <property type="component" value="Unassembled WGS sequence"/>
</dbReference>
<dbReference type="EMBL" id="KK791118">
    <property type="protein sequence ID" value="KDO37323.1"/>
    <property type="molecule type" value="Genomic_DNA"/>
</dbReference>
<organism evidence="2 3">
    <name type="scientific">Citrus sinensis</name>
    <name type="common">Sweet orange</name>
    <name type="synonym">Citrus aurantium var. sinensis</name>
    <dbReference type="NCBI Taxonomy" id="2711"/>
    <lineage>
        <taxon>Eukaryota</taxon>
        <taxon>Viridiplantae</taxon>
        <taxon>Streptophyta</taxon>
        <taxon>Embryophyta</taxon>
        <taxon>Tracheophyta</taxon>
        <taxon>Spermatophyta</taxon>
        <taxon>Magnoliopsida</taxon>
        <taxon>eudicotyledons</taxon>
        <taxon>Gunneridae</taxon>
        <taxon>Pentapetalae</taxon>
        <taxon>rosids</taxon>
        <taxon>malvids</taxon>
        <taxon>Sapindales</taxon>
        <taxon>Rutaceae</taxon>
        <taxon>Aurantioideae</taxon>
        <taxon>Citrus</taxon>
    </lineage>
</organism>
<dbReference type="InterPro" id="IPR027523">
    <property type="entry name" value="CLU_prot"/>
</dbReference>
<keyword evidence="3" id="KW-1185">Reference proteome</keyword>
<accession>A0A067D3E9</accession>
<proteinExistence type="predicted"/>
<protein>
    <recommendedName>
        <fullName evidence="1">CLU central domain-containing protein</fullName>
    </recommendedName>
</protein>
<evidence type="ECO:0000313" key="3">
    <source>
        <dbReference type="Proteomes" id="UP000027120"/>
    </source>
</evidence>
<reference evidence="2 3" key="1">
    <citation type="submission" date="2014-04" db="EMBL/GenBank/DDBJ databases">
        <authorList>
            <consortium name="International Citrus Genome Consortium"/>
            <person name="Gmitter F."/>
            <person name="Chen C."/>
            <person name="Farmerie W."/>
            <person name="Harkins T."/>
            <person name="Desany B."/>
            <person name="Mohiuddin M."/>
            <person name="Kodira C."/>
            <person name="Borodovsky M."/>
            <person name="Lomsadze A."/>
            <person name="Burns P."/>
            <person name="Jenkins J."/>
            <person name="Prochnik S."/>
            <person name="Shu S."/>
            <person name="Chapman J."/>
            <person name="Pitluck S."/>
            <person name="Schmutz J."/>
            <person name="Rokhsar D."/>
        </authorList>
    </citation>
    <scope>NUCLEOTIDE SEQUENCE</scope>
</reference>
<evidence type="ECO:0000259" key="1">
    <source>
        <dbReference type="Pfam" id="PF12807"/>
    </source>
</evidence>
<dbReference type="AlphaFoldDB" id="A0A067D3E9"/>
<gene>
    <name evidence="2" type="ORF">CISIN_1g027539mg</name>
</gene>
<dbReference type="PANTHER" id="PTHR12601">
    <property type="entry name" value="EUKARYOTIC TRANSLATION INITIATION FACTOR 3 SUBUNIT EIF-3"/>
    <property type="match status" value="1"/>
</dbReference>
<feature type="domain" description="CLU central" evidence="1">
    <location>
        <begin position="1"/>
        <end position="99"/>
    </location>
</feature>
<dbReference type="CDD" id="cd15466">
    <property type="entry name" value="CLU-central"/>
    <property type="match status" value="1"/>
</dbReference>